<dbReference type="AlphaFoldDB" id="A0A8D3X0J2"/>
<dbReference type="KEGG" id="bmh:BMWSH_1977"/>
<accession>A0A8D3X0J2</accession>
<protein>
    <submittedName>
        <fullName evidence="1">Uncharacterized protein</fullName>
    </submittedName>
</protein>
<dbReference type="Proteomes" id="UP000001283">
    <property type="component" value="Chromosome"/>
</dbReference>
<dbReference type="EMBL" id="CP003017">
    <property type="protein sequence ID" value="AEN88859.1"/>
    <property type="molecule type" value="Genomic_DNA"/>
</dbReference>
<sequence length="37" mass="4154">MMQKSYLLIIGAEDSKPIYVAKVVKRNFPILTAKLCA</sequence>
<evidence type="ECO:0000313" key="1">
    <source>
        <dbReference type="EMBL" id="AEN88859.1"/>
    </source>
</evidence>
<name>A0A8D3X0J2_PRIMW</name>
<reference evidence="1 2" key="1">
    <citation type="journal article" date="2011" name="J. Bacteriol.">
        <title>Complete genome sequence of the industrial strain Bacillus megaterium WSH-002.</title>
        <authorList>
            <person name="Liu L."/>
            <person name="Li Y."/>
            <person name="Zhang J."/>
            <person name="Zou W."/>
            <person name="Zhou Z."/>
            <person name="Liu J."/>
            <person name="Li X."/>
            <person name="Wang L."/>
            <person name="Chen J."/>
        </authorList>
    </citation>
    <scope>NUCLEOTIDE SEQUENCE [LARGE SCALE GENOMIC DNA]</scope>
    <source>
        <strain evidence="1 2">WSH-002</strain>
    </source>
</reference>
<proteinExistence type="predicted"/>
<organism evidence="1 2">
    <name type="scientific">Priestia megaterium (strain WSH-002)</name>
    <name type="common">Bacillus megaterium</name>
    <dbReference type="NCBI Taxonomy" id="1006007"/>
    <lineage>
        <taxon>Bacteria</taxon>
        <taxon>Bacillati</taxon>
        <taxon>Bacillota</taxon>
        <taxon>Bacilli</taxon>
        <taxon>Bacillales</taxon>
        <taxon>Bacillaceae</taxon>
        <taxon>Priestia</taxon>
    </lineage>
</organism>
<gene>
    <name evidence="1" type="ORF">BMWSH_1977</name>
</gene>
<evidence type="ECO:0000313" key="2">
    <source>
        <dbReference type="Proteomes" id="UP000001283"/>
    </source>
</evidence>